<dbReference type="AlphaFoldDB" id="A0A2U2B8L2"/>
<name>A0A2U2B8L2_9BACT</name>
<evidence type="ECO:0000313" key="2">
    <source>
        <dbReference type="EMBL" id="PWD99397.1"/>
    </source>
</evidence>
<dbReference type="PROSITE" id="PS51257">
    <property type="entry name" value="PROKAR_LIPOPROTEIN"/>
    <property type="match status" value="1"/>
</dbReference>
<organism evidence="2 3">
    <name type="scientific">Marinilabilia rubra</name>
    <dbReference type="NCBI Taxonomy" id="2162893"/>
    <lineage>
        <taxon>Bacteria</taxon>
        <taxon>Pseudomonadati</taxon>
        <taxon>Bacteroidota</taxon>
        <taxon>Bacteroidia</taxon>
        <taxon>Marinilabiliales</taxon>
        <taxon>Marinilabiliaceae</taxon>
        <taxon>Marinilabilia</taxon>
    </lineage>
</organism>
<evidence type="ECO:0008006" key="4">
    <source>
        <dbReference type="Google" id="ProtNLM"/>
    </source>
</evidence>
<dbReference type="Proteomes" id="UP000244956">
    <property type="component" value="Unassembled WGS sequence"/>
</dbReference>
<protein>
    <recommendedName>
        <fullName evidence="4">Lipoprotein</fullName>
    </recommendedName>
</protein>
<feature type="signal peptide" evidence="1">
    <location>
        <begin position="1"/>
        <end position="22"/>
    </location>
</feature>
<proteinExistence type="predicted"/>
<feature type="chain" id="PRO_5015781716" description="Lipoprotein" evidence="1">
    <location>
        <begin position="23"/>
        <end position="306"/>
    </location>
</feature>
<dbReference type="EMBL" id="QEWP01000007">
    <property type="protein sequence ID" value="PWD99397.1"/>
    <property type="molecule type" value="Genomic_DNA"/>
</dbReference>
<evidence type="ECO:0000256" key="1">
    <source>
        <dbReference type="SAM" id="SignalP"/>
    </source>
</evidence>
<sequence length="306" mass="34102">MVKKLMFALFILASANLFVSCAGGSDKKKADQKDELTLPDSMTGDAPLKLSEEIIGDVIQNISSPVEMANLIKSTGVDFSQQMLNSPENISDYSTSFKRALNLGVYSADLGYINTYDKSNIVVSYLLAVKSLADGIRVGQFFDFESLKRMASNSSNLDSLMQISVSSFNQMDNYLRQQNRSNVSALVITGAWLEGLYIASNVIEETNNEDLIKRLGEQKEVVDILYIILQNYDQNPNFKVLIDHVGDLKELYKNVKITKEVGEPKRIEQDGMLIIVQDEVSHVNILPEDLGTIIDKIKEIRADIVS</sequence>
<reference evidence="2 3" key="1">
    <citation type="submission" date="2018-05" db="EMBL/GenBank/DDBJ databases">
        <title>Marinilabilia rubrum sp. nov., isolated from saltern sediment.</title>
        <authorList>
            <person name="Zhang R."/>
        </authorList>
    </citation>
    <scope>NUCLEOTIDE SEQUENCE [LARGE SCALE GENOMIC DNA]</scope>
    <source>
        <strain evidence="2 3">WTE16</strain>
    </source>
</reference>
<dbReference type="RefSeq" id="WP_109264382.1">
    <property type="nucleotide sequence ID" value="NZ_QEWP01000007.1"/>
</dbReference>
<accession>A0A2U2B8L2</accession>
<keyword evidence="3" id="KW-1185">Reference proteome</keyword>
<comment type="caution">
    <text evidence="2">The sequence shown here is derived from an EMBL/GenBank/DDBJ whole genome shotgun (WGS) entry which is preliminary data.</text>
</comment>
<keyword evidence="1" id="KW-0732">Signal</keyword>
<dbReference type="OrthoDB" id="1116284at2"/>
<gene>
    <name evidence="2" type="ORF">DDZ16_10335</name>
</gene>
<evidence type="ECO:0000313" key="3">
    <source>
        <dbReference type="Proteomes" id="UP000244956"/>
    </source>
</evidence>